<protein>
    <recommendedName>
        <fullName evidence="3">DUF4253 domain-containing protein</fullName>
    </recommendedName>
</protein>
<dbReference type="RefSeq" id="WP_203700719.1">
    <property type="nucleotide sequence ID" value="NZ_BAAALU010000005.1"/>
</dbReference>
<comment type="caution">
    <text evidence="1">The sequence shown here is derived from an EMBL/GenBank/DDBJ whole genome shotgun (WGS) entry which is preliminary data.</text>
</comment>
<keyword evidence="2" id="KW-1185">Reference proteome</keyword>
<evidence type="ECO:0008006" key="3">
    <source>
        <dbReference type="Google" id="ProtNLM"/>
    </source>
</evidence>
<sequence>MTSDLTRALARLARTFRGATAHPDEYNCDCHWGGAEELALLKAPDVELNPDLLRRTWHAWDWDYPDLVLRRILPQLAAALAAGEIDVDGSDFGIGPTIGRCGWQEWPAEEATAVRDFLDAWWVHALTDPDAPQPAHDVLAVCTEALDALGPWLDVWAGLAHPLANQRLAEAVEQWEFDLLWGEQLPWATWSDEDARREDLGAWLVRHAPGRLRAHGAPDAHAVRLLGLPAGPARWDDPHFPWPRKSGEPPTVP</sequence>
<evidence type="ECO:0000313" key="2">
    <source>
        <dbReference type="Proteomes" id="UP000624325"/>
    </source>
</evidence>
<accession>A0ABQ4BWV8</accession>
<evidence type="ECO:0000313" key="1">
    <source>
        <dbReference type="EMBL" id="GIF55021.1"/>
    </source>
</evidence>
<proteinExistence type="predicted"/>
<organism evidence="1 2">
    <name type="scientific">Asanoa iriomotensis</name>
    <dbReference type="NCBI Taxonomy" id="234613"/>
    <lineage>
        <taxon>Bacteria</taxon>
        <taxon>Bacillati</taxon>
        <taxon>Actinomycetota</taxon>
        <taxon>Actinomycetes</taxon>
        <taxon>Micromonosporales</taxon>
        <taxon>Micromonosporaceae</taxon>
        <taxon>Asanoa</taxon>
    </lineage>
</organism>
<name>A0ABQ4BWV8_9ACTN</name>
<dbReference type="EMBL" id="BONC01000005">
    <property type="protein sequence ID" value="GIF55021.1"/>
    <property type="molecule type" value="Genomic_DNA"/>
</dbReference>
<reference evidence="1 2" key="1">
    <citation type="submission" date="2021-01" db="EMBL/GenBank/DDBJ databases">
        <title>Whole genome shotgun sequence of Asanoa iriomotensis NBRC 100142.</title>
        <authorList>
            <person name="Komaki H."/>
            <person name="Tamura T."/>
        </authorList>
    </citation>
    <scope>NUCLEOTIDE SEQUENCE [LARGE SCALE GENOMIC DNA]</scope>
    <source>
        <strain evidence="1 2">NBRC 100142</strain>
    </source>
</reference>
<gene>
    <name evidence="1" type="ORF">Air01nite_11160</name>
</gene>
<dbReference type="Proteomes" id="UP000624325">
    <property type="component" value="Unassembled WGS sequence"/>
</dbReference>